<evidence type="ECO:0000256" key="2">
    <source>
        <dbReference type="ARBA" id="ARBA00023235"/>
    </source>
</evidence>
<dbReference type="SUPFAM" id="SSF55174">
    <property type="entry name" value="Alpha-L RNA-binding motif"/>
    <property type="match status" value="1"/>
</dbReference>
<dbReference type="InterPro" id="IPR050343">
    <property type="entry name" value="RsuA_PseudoU_synthase"/>
</dbReference>
<dbReference type="InterPro" id="IPR036986">
    <property type="entry name" value="S4_RNA-bd_sf"/>
</dbReference>
<dbReference type="GO" id="GO:0003723">
    <property type="term" value="F:RNA binding"/>
    <property type="evidence" value="ECO:0007669"/>
    <property type="project" value="InterPro"/>
</dbReference>
<protein>
    <recommendedName>
        <fullName evidence="3">RNA-binding S4 domain-containing protein</fullName>
    </recommendedName>
</protein>
<dbReference type="Pfam" id="PF01479">
    <property type="entry name" value="S4"/>
    <property type="match status" value="1"/>
</dbReference>
<dbReference type="SUPFAM" id="SSF55120">
    <property type="entry name" value="Pseudouridine synthase"/>
    <property type="match status" value="1"/>
</dbReference>
<evidence type="ECO:0000313" key="4">
    <source>
        <dbReference type="EMBL" id="SVB80869.1"/>
    </source>
</evidence>
<feature type="domain" description="RNA-binding S4" evidence="3">
    <location>
        <begin position="4"/>
        <end position="61"/>
    </location>
</feature>
<dbReference type="GO" id="GO:0009982">
    <property type="term" value="F:pseudouridine synthase activity"/>
    <property type="evidence" value="ECO:0007669"/>
    <property type="project" value="InterPro"/>
</dbReference>
<organism evidence="4">
    <name type="scientific">marine metagenome</name>
    <dbReference type="NCBI Taxonomy" id="408172"/>
    <lineage>
        <taxon>unclassified sequences</taxon>
        <taxon>metagenomes</taxon>
        <taxon>ecological metagenomes</taxon>
    </lineage>
</organism>
<dbReference type="Gene3D" id="3.30.70.1560">
    <property type="entry name" value="Alpha-L RNA-binding motif"/>
    <property type="match status" value="1"/>
</dbReference>
<name>A0A382H0Z5_9ZZZZ</name>
<dbReference type="Gene3D" id="3.10.290.10">
    <property type="entry name" value="RNA-binding S4 domain"/>
    <property type="match status" value="1"/>
</dbReference>
<dbReference type="InterPro" id="IPR000748">
    <property type="entry name" value="PsdUridine_synth_RsuA/RluB/E/F"/>
</dbReference>
<reference evidence="4" key="1">
    <citation type="submission" date="2018-05" db="EMBL/GenBank/DDBJ databases">
        <authorList>
            <person name="Lanie J.A."/>
            <person name="Ng W.-L."/>
            <person name="Kazmierczak K.M."/>
            <person name="Andrzejewski T.M."/>
            <person name="Davidsen T.M."/>
            <person name="Wayne K.J."/>
            <person name="Tettelin H."/>
            <person name="Glass J.I."/>
            <person name="Rusch D."/>
            <person name="Podicherti R."/>
            <person name="Tsui H.-C.T."/>
            <person name="Winkler M.E."/>
        </authorList>
    </citation>
    <scope>NUCLEOTIDE SEQUENCE</scope>
</reference>
<dbReference type="GO" id="GO:0001522">
    <property type="term" value="P:pseudouridine synthesis"/>
    <property type="evidence" value="ECO:0007669"/>
    <property type="project" value="InterPro"/>
</dbReference>
<dbReference type="PROSITE" id="PS50889">
    <property type="entry name" value="S4"/>
    <property type="match status" value="1"/>
</dbReference>
<dbReference type="NCBIfam" id="TIGR00093">
    <property type="entry name" value="pseudouridine synthase"/>
    <property type="match status" value="1"/>
</dbReference>
<dbReference type="EMBL" id="UINC01058519">
    <property type="protein sequence ID" value="SVB80869.1"/>
    <property type="molecule type" value="Genomic_DNA"/>
</dbReference>
<proteinExistence type="inferred from homology"/>
<dbReference type="Pfam" id="PF00849">
    <property type="entry name" value="PseudoU_synth_2"/>
    <property type="match status" value="1"/>
</dbReference>
<gene>
    <name evidence="4" type="ORF">METZ01_LOCUS233723</name>
</gene>
<evidence type="ECO:0000256" key="1">
    <source>
        <dbReference type="ARBA" id="ARBA00008348"/>
    </source>
</evidence>
<dbReference type="FunFam" id="3.10.290.10:FF:000003">
    <property type="entry name" value="Pseudouridine synthase"/>
    <property type="match status" value="1"/>
</dbReference>
<comment type="similarity">
    <text evidence="1">Belongs to the pseudouridine synthase RsuA family.</text>
</comment>
<accession>A0A382H0Z5</accession>
<evidence type="ECO:0000259" key="3">
    <source>
        <dbReference type="SMART" id="SM00363"/>
    </source>
</evidence>
<dbReference type="InterPro" id="IPR020094">
    <property type="entry name" value="TruA/RsuA/RluB/E/F_N"/>
</dbReference>
<dbReference type="AlphaFoldDB" id="A0A382H0Z5"/>
<dbReference type="InterPro" id="IPR002942">
    <property type="entry name" value="S4_RNA-bd"/>
</dbReference>
<sequence>MAGIRLSKVMADRGLCSRREADELIRQGQVEVDGKVVSILGTRIDPSVQITLAPQALRARQRLVTVLLNKPPGYVSTQPEKGYRDARSLICAANRHCQPRSIERQSPHRAAIHVAGRLDIDSSGLLVLTEDGVIARQLIHPEHPISKEYVVRVRGKIVESALDTLREGLELDGKKLRKADVVQNKSDQLRFVLTEGRNRQIRRMCELVGLEVVSLTRTRIGNILLGRLPRGKWRLMKHDEAF</sequence>
<dbReference type="PANTHER" id="PTHR47683:SF2">
    <property type="entry name" value="RNA-BINDING S4 DOMAIN-CONTAINING PROTEIN"/>
    <property type="match status" value="1"/>
</dbReference>
<dbReference type="InterPro" id="IPR020103">
    <property type="entry name" value="PsdUridine_synth_cat_dom_sf"/>
</dbReference>
<dbReference type="PANTHER" id="PTHR47683">
    <property type="entry name" value="PSEUDOURIDINE SYNTHASE FAMILY PROTEIN-RELATED"/>
    <property type="match status" value="1"/>
</dbReference>
<dbReference type="InterPro" id="IPR006145">
    <property type="entry name" value="PsdUridine_synth_RsuA/RluA"/>
</dbReference>
<dbReference type="InterPro" id="IPR042092">
    <property type="entry name" value="PsdUridine_s_RsuA/RluB/E/F_cat"/>
</dbReference>
<dbReference type="Gene3D" id="3.30.70.580">
    <property type="entry name" value="Pseudouridine synthase I, catalytic domain, N-terminal subdomain"/>
    <property type="match status" value="1"/>
</dbReference>
<dbReference type="CDD" id="cd00165">
    <property type="entry name" value="S4"/>
    <property type="match status" value="1"/>
</dbReference>
<dbReference type="SMART" id="SM00363">
    <property type="entry name" value="S4"/>
    <property type="match status" value="1"/>
</dbReference>
<dbReference type="GO" id="GO:0006364">
    <property type="term" value="P:rRNA processing"/>
    <property type="evidence" value="ECO:0007669"/>
    <property type="project" value="UniProtKB-ARBA"/>
</dbReference>
<keyword evidence="2" id="KW-0413">Isomerase</keyword>